<dbReference type="InterPro" id="IPR006379">
    <property type="entry name" value="HAD-SF_hydro_IIB"/>
</dbReference>
<dbReference type="GO" id="GO:0050308">
    <property type="term" value="F:sugar-phosphatase activity"/>
    <property type="evidence" value="ECO:0007669"/>
    <property type="project" value="UniProtKB-EC"/>
</dbReference>
<name>A0A0Q0U7X9_9CORY</name>
<protein>
    <submittedName>
        <fullName evidence="1">Sugar phosphatase YbiV</fullName>
        <ecNumber evidence="1">3.1.3.23</ecNumber>
    </submittedName>
</protein>
<dbReference type="SFLD" id="SFLDS00003">
    <property type="entry name" value="Haloacid_Dehalogenase"/>
    <property type="match status" value="1"/>
</dbReference>
<dbReference type="AlphaFoldDB" id="A0A0Q0U7X9"/>
<comment type="caution">
    <text evidence="1">The sequence shown here is derived from an EMBL/GenBank/DDBJ whole genome shotgun (WGS) entry which is preliminary data.</text>
</comment>
<dbReference type="Gene3D" id="3.30.1240.10">
    <property type="match status" value="1"/>
</dbReference>
<keyword evidence="1" id="KW-0378">Hydrolase</keyword>
<gene>
    <name evidence="1" type="primary">ybiV</name>
    <name evidence="1" type="ORF">Cocul_01645</name>
</gene>
<dbReference type="PANTHER" id="PTHR10000">
    <property type="entry name" value="PHOSPHOSERINE PHOSPHATASE"/>
    <property type="match status" value="1"/>
</dbReference>
<dbReference type="EMBL" id="LKST01000003">
    <property type="protein sequence ID" value="KQB83575.1"/>
    <property type="molecule type" value="Genomic_DNA"/>
</dbReference>
<dbReference type="Proteomes" id="UP000050517">
    <property type="component" value="Unassembled WGS sequence"/>
</dbReference>
<dbReference type="Gene3D" id="3.40.50.1000">
    <property type="entry name" value="HAD superfamily/HAD-like"/>
    <property type="match status" value="1"/>
</dbReference>
<keyword evidence="2" id="KW-1185">Reference proteome</keyword>
<dbReference type="GO" id="GO:0000287">
    <property type="term" value="F:magnesium ion binding"/>
    <property type="evidence" value="ECO:0007669"/>
    <property type="project" value="TreeGrafter"/>
</dbReference>
<proteinExistence type="predicted"/>
<dbReference type="EC" id="3.1.3.23" evidence="1"/>
<dbReference type="Pfam" id="PF08282">
    <property type="entry name" value="Hydrolase_3"/>
    <property type="match status" value="1"/>
</dbReference>
<dbReference type="PATRIC" id="fig|1544416.3.peg.1650"/>
<dbReference type="InterPro" id="IPR000150">
    <property type="entry name" value="Cof"/>
</dbReference>
<dbReference type="PANTHER" id="PTHR10000:SF53">
    <property type="entry name" value="5-AMINO-6-(5-PHOSPHO-D-RIBITYLAMINO)URACIL PHOSPHATASE YBJI-RELATED"/>
    <property type="match status" value="1"/>
</dbReference>
<evidence type="ECO:0000313" key="2">
    <source>
        <dbReference type="Proteomes" id="UP000050517"/>
    </source>
</evidence>
<dbReference type="OrthoDB" id="3180855at2"/>
<dbReference type="SUPFAM" id="SSF56784">
    <property type="entry name" value="HAD-like"/>
    <property type="match status" value="1"/>
</dbReference>
<dbReference type="NCBIfam" id="TIGR00099">
    <property type="entry name" value="Cof-subfamily"/>
    <property type="match status" value="1"/>
</dbReference>
<dbReference type="InterPro" id="IPR036412">
    <property type="entry name" value="HAD-like_sf"/>
</dbReference>
<dbReference type="RefSeq" id="WP_055122756.1">
    <property type="nucleotide sequence ID" value="NZ_LKST01000003.1"/>
</dbReference>
<accession>A0A0Q0U7X9</accession>
<dbReference type="STRING" id="1544416.Cocul_01645"/>
<reference evidence="1 2" key="1">
    <citation type="submission" date="2015-10" db="EMBL/GenBank/DDBJ databases">
        <title>Corynebacteirum lowii and Corynebacterium oculi species nova, derived from human clinical disease and and emended description of Corynebacterium mastiditis.</title>
        <authorList>
            <person name="Bernard K."/>
            <person name="Pacheco A.L."/>
            <person name="Mcdougall C."/>
            <person name="Burtx T."/>
            <person name="Weibe D."/>
            <person name="Tyler S."/>
            <person name="Olson A.B."/>
            <person name="Cnockaert M."/>
            <person name="Eguchi H."/>
            <person name="Kuwahara T."/>
            <person name="Nakayama-Imaohji H."/>
            <person name="Boudewijins M."/>
            <person name="Van Hoecke F."/>
            <person name="Bernier A.-M."/>
            <person name="Vandamme P."/>
        </authorList>
    </citation>
    <scope>NUCLEOTIDE SEQUENCE [LARGE SCALE GENOMIC DNA]</scope>
    <source>
        <strain evidence="1 2">NML 130210</strain>
    </source>
</reference>
<dbReference type="GO" id="GO:0005829">
    <property type="term" value="C:cytosol"/>
    <property type="evidence" value="ECO:0007669"/>
    <property type="project" value="TreeGrafter"/>
</dbReference>
<evidence type="ECO:0000313" key="1">
    <source>
        <dbReference type="EMBL" id="KQB83575.1"/>
    </source>
</evidence>
<dbReference type="NCBIfam" id="TIGR01484">
    <property type="entry name" value="HAD-SF-IIB"/>
    <property type="match status" value="1"/>
</dbReference>
<dbReference type="CDD" id="cd07518">
    <property type="entry name" value="HAD_YbiV-Like"/>
    <property type="match status" value="1"/>
</dbReference>
<sequence>MEHRLVAVDMDGTFLDGQGKIPEAFWDLYPRLVRAGITLVPASGRQLATLQDLFGPLGKDLHFIAENGTVVYAEGKIISTTPMRAHSARALIDAAYASPTRMETVVCTPTMAYVDRPDIVDEVAKYYHRVSAVKDLHEAVDDSVIKMAFYTEADAETVALPMLHAAAPEEQPAVSGKHWIDVMSPEANKGRALEQLSEALGIPLNRTIAFGDYLNDLEMLRTAGTAYAMSNAHPRIKEAADHIAPPNTEAGVLTVLEGLVD</sequence>
<dbReference type="SFLD" id="SFLDG01140">
    <property type="entry name" value="C2.B:_Phosphomannomutase_and_P"/>
    <property type="match status" value="1"/>
</dbReference>
<dbReference type="InterPro" id="IPR023214">
    <property type="entry name" value="HAD_sf"/>
</dbReference>
<organism evidence="1 2">
    <name type="scientific">Corynebacterium oculi</name>
    <dbReference type="NCBI Taxonomy" id="1544416"/>
    <lineage>
        <taxon>Bacteria</taxon>
        <taxon>Bacillati</taxon>
        <taxon>Actinomycetota</taxon>
        <taxon>Actinomycetes</taxon>
        <taxon>Mycobacteriales</taxon>
        <taxon>Corynebacteriaceae</taxon>
        <taxon>Corynebacterium</taxon>
    </lineage>
</organism>